<keyword evidence="3 5" id="KW-0238">DNA-binding</keyword>
<dbReference type="InterPro" id="IPR013762">
    <property type="entry name" value="Integrase-like_cat_sf"/>
</dbReference>
<dbReference type="PANTHER" id="PTHR30629:SF2">
    <property type="entry name" value="PROPHAGE INTEGRASE INTS-RELATED"/>
    <property type="match status" value="1"/>
</dbReference>
<reference evidence="10" key="1">
    <citation type="journal article" date="2019" name="Int. J. Syst. Evol. Microbiol.">
        <title>The Global Catalogue of Microorganisms (GCM) 10K type strain sequencing project: providing services to taxonomists for standard genome sequencing and annotation.</title>
        <authorList>
            <consortium name="The Broad Institute Genomics Platform"/>
            <consortium name="The Broad Institute Genome Sequencing Center for Infectious Disease"/>
            <person name="Wu L."/>
            <person name="Ma J."/>
        </authorList>
    </citation>
    <scope>NUCLEOTIDE SEQUENCE [LARGE SCALE GENOMIC DNA]</scope>
    <source>
        <strain evidence="10">JCM 17979</strain>
    </source>
</reference>
<dbReference type="SUPFAM" id="SSF56349">
    <property type="entry name" value="DNA breaking-rejoining enzymes"/>
    <property type="match status" value="1"/>
</dbReference>
<keyword evidence="4" id="KW-0233">DNA recombination</keyword>
<dbReference type="EMBL" id="BAABHO010000034">
    <property type="protein sequence ID" value="GAA4798755.1"/>
    <property type="molecule type" value="Genomic_DNA"/>
</dbReference>
<feature type="region of interest" description="Disordered" evidence="6">
    <location>
        <begin position="1"/>
        <end position="21"/>
    </location>
</feature>
<evidence type="ECO:0000256" key="4">
    <source>
        <dbReference type="ARBA" id="ARBA00023172"/>
    </source>
</evidence>
<dbReference type="InterPro" id="IPR053876">
    <property type="entry name" value="Phage_int_M"/>
</dbReference>
<dbReference type="InterPro" id="IPR050808">
    <property type="entry name" value="Phage_Integrase"/>
</dbReference>
<dbReference type="PROSITE" id="PS51898">
    <property type="entry name" value="TYR_RECOMBINASE"/>
    <property type="match status" value="1"/>
</dbReference>
<gene>
    <name evidence="9" type="ORF">GCM10023200_39390</name>
</gene>
<dbReference type="InterPro" id="IPR011010">
    <property type="entry name" value="DNA_brk_join_enz"/>
</dbReference>
<evidence type="ECO:0000313" key="9">
    <source>
        <dbReference type="EMBL" id="GAA4798755.1"/>
    </source>
</evidence>
<dbReference type="PROSITE" id="PS51900">
    <property type="entry name" value="CB"/>
    <property type="match status" value="1"/>
</dbReference>
<name>A0ABP9BQC5_9PSEU</name>
<evidence type="ECO:0000256" key="5">
    <source>
        <dbReference type="PROSITE-ProRule" id="PRU01248"/>
    </source>
</evidence>
<accession>A0ABP9BQC5</accession>
<evidence type="ECO:0000256" key="6">
    <source>
        <dbReference type="SAM" id="MobiDB-lite"/>
    </source>
</evidence>
<sequence>MADIDDRWHRKTQDGPVRTDRYGRGSRWLVRWRDPDGSQRKKAFRRKTDAEGYAASVEHDMRSGSYIDPGAGRLLVGEWARDWLAAQGHLTPSTYDRYRGAIENYIVPRWGTTRLSSVRHAEVQKWVTQLGATLSPSSVDKVHRVLSQVMAWAVTDDRITKNPAAGIRIRRPALPDHRYLDHASVAMLAKACEDYAPLVRLLAYTGLRWGEAAALRVRRVDLGRRRLAVAESVTEVNGRLVWGAPKTHARRTVPLPRFLVADLEPLVEDKEPDGLVFTAPAGGVLRGRNFRRNTFDPAVRLVGPAGFHPHELRHTAASLAIASGADVKVVQQMLGHKTATLTLDLYGHLFPDRLDDLADRMDAAVSAPDVPHQGKEDG</sequence>
<dbReference type="CDD" id="cd01189">
    <property type="entry name" value="INT_ICEBs1_C_like"/>
    <property type="match status" value="1"/>
</dbReference>
<dbReference type="Proteomes" id="UP001500928">
    <property type="component" value="Unassembled WGS sequence"/>
</dbReference>
<dbReference type="InterPro" id="IPR010998">
    <property type="entry name" value="Integrase_recombinase_N"/>
</dbReference>
<feature type="domain" description="Core-binding (CB)" evidence="8">
    <location>
        <begin position="74"/>
        <end position="154"/>
    </location>
</feature>
<evidence type="ECO:0000256" key="2">
    <source>
        <dbReference type="ARBA" id="ARBA00022908"/>
    </source>
</evidence>
<dbReference type="InterPro" id="IPR044068">
    <property type="entry name" value="CB"/>
</dbReference>
<evidence type="ECO:0000259" key="8">
    <source>
        <dbReference type="PROSITE" id="PS51900"/>
    </source>
</evidence>
<organism evidence="9 10">
    <name type="scientific">Actinomycetospora chlora</name>
    <dbReference type="NCBI Taxonomy" id="663608"/>
    <lineage>
        <taxon>Bacteria</taxon>
        <taxon>Bacillati</taxon>
        <taxon>Actinomycetota</taxon>
        <taxon>Actinomycetes</taxon>
        <taxon>Pseudonocardiales</taxon>
        <taxon>Pseudonocardiaceae</taxon>
        <taxon>Actinomycetospora</taxon>
    </lineage>
</organism>
<dbReference type="PANTHER" id="PTHR30629">
    <property type="entry name" value="PROPHAGE INTEGRASE"/>
    <property type="match status" value="1"/>
</dbReference>
<dbReference type="Gene3D" id="1.10.150.130">
    <property type="match status" value="1"/>
</dbReference>
<evidence type="ECO:0000259" key="7">
    <source>
        <dbReference type="PROSITE" id="PS51898"/>
    </source>
</evidence>
<comment type="caution">
    <text evidence="9">The sequence shown here is derived from an EMBL/GenBank/DDBJ whole genome shotgun (WGS) entry which is preliminary data.</text>
</comment>
<dbReference type="Gene3D" id="1.10.443.10">
    <property type="entry name" value="Intergrase catalytic core"/>
    <property type="match status" value="1"/>
</dbReference>
<proteinExistence type="inferred from homology"/>
<feature type="domain" description="Tyr recombinase" evidence="7">
    <location>
        <begin position="173"/>
        <end position="359"/>
    </location>
</feature>
<evidence type="ECO:0000313" key="10">
    <source>
        <dbReference type="Proteomes" id="UP001500928"/>
    </source>
</evidence>
<evidence type="ECO:0000256" key="3">
    <source>
        <dbReference type="ARBA" id="ARBA00023125"/>
    </source>
</evidence>
<dbReference type="InterPro" id="IPR002104">
    <property type="entry name" value="Integrase_catalytic"/>
</dbReference>
<dbReference type="Pfam" id="PF22022">
    <property type="entry name" value="Phage_int_M"/>
    <property type="match status" value="1"/>
</dbReference>
<dbReference type="Pfam" id="PF00589">
    <property type="entry name" value="Phage_integrase"/>
    <property type="match status" value="1"/>
</dbReference>
<evidence type="ECO:0000256" key="1">
    <source>
        <dbReference type="ARBA" id="ARBA00008857"/>
    </source>
</evidence>
<comment type="similarity">
    <text evidence="1">Belongs to the 'phage' integrase family.</text>
</comment>
<keyword evidence="2" id="KW-0229">DNA integration</keyword>
<protein>
    <submittedName>
        <fullName evidence="9">Site-specific integrase</fullName>
    </submittedName>
</protein>
<dbReference type="RefSeq" id="WP_345419001.1">
    <property type="nucleotide sequence ID" value="NZ_BAABHO010000034.1"/>
</dbReference>
<keyword evidence="10" id="KW-1185">Reference proteome</keyword>